<sequence length="204" mass="22820">MKRSRYVVGGLLLLIGTLLLSESWWKDQLTAWNSQQVTAEIQPRQPEAGEFEFSNVEPLSWEQLLTVRNRFHDLPTIGLISIPDVELELPILYGLDNENLAVGAGTMDPDQRMGTGNYALAGHYTQSPTALFGPLHIIDIGMSIYLTDMTHTFEYEVTSLETVPPTRVDVLDPTTEPTITLVTCTFDATERLIVKGRFVNQTPL</sequence>
<dbReference type="SUPFAM" id="SSF63817">
    <property type="entry name" value="Sortase"/>
    <property type="match status" value="1"/>
</dbReference>
<dbReference type="InterPro" id="IPR042007">
    <property type="entry name" value="Sortase_A"/>
</dbReference>
<evidence type="ECO:0000256" key="2">
    <source>
        <dbReference type="ARBA" id="ARBA00022801"/>
    </source>
</evidence>
<keyword evidence="5" id="KW-1185">Reference proteome</keyword>
<keyword evidence="1" id="KW-0645">Protease</keyword>
<comment type="caution">
    <text evidence="4">The sequence shown here is derived from an EMBL/GenBank/DDBJ whole genome shotgun (WGS) entry which is preliminary data.</text>
</comment>
<gene>
    <name evidence="4" type="ORF">QR695_15460</name>
</gene>
<organism evidence="4 5">
    <name type="scientific">Exiguobacterium mexicanum</name>
    <dbReference type="NCBI Taxonomy" id="340146"/>
    <lineage>
        <taxon>Bacteria</taxon>
        <taxon>Bacillati</taxon>
        <taxon>Bacillota</taxon>
        <taxon>Bacilli</taxon>
        <taxon>Bacillales</taxon>
        <taxon>Bacillales Family XII. Incertae Sedis</taxon>
        <taxon>Exiguobacterium</taxon>
    </lineage>
</organism>
<dbReference type="InterPro" id="IPR005754">
    <property type="entry name" value="Sortase"/>
</dbReference>
<keyword evidence="3" id="KW-0788">Thiol protease</keyword>
<dbReference type="Proteomes" id="UP001230807">
    <property type="component" value="Unassembled WGS sequence"/>
</dbReference>
<dbReference type="CDD" id="cd06165">
    <property type="entry name" value="Sortase_A"/>
    <property type="match status" value="1"/>
</dbReference>
<dbReference type="InterPro" id="IPR023365">
    <property type="entry name" value="Sortase_dom-sf"/>
</dbReference>
<keyword evidence="2" id="KW-0378">Hydrolase</keyword>
<dbReference type="RefSeq" id="WP_214834353.1">
    <property type="nucleotide sequence ID" value="NZ_CP183077.1"/>
</dbReference>
<accession>A0ABT7MT60</accession>
<name>A0ABT7MT60_9BACL</name>
<dbReference type="Pfam" id="PF04203">
    <property type="entry name" value="Sortase"/>
    <property type="match status" value="1"/>
</dbReference>
<evidence type="ECO:0000313" key="5">
    <source>
        <dbReference type="Proteomes" id="UP001230807"/>
    </source>
</evidence>
<reference evidence="4 5" key="1">
    <citation type="submission" date="2023-06" db="EMBL/GenBank/DDBJ databases">
        <title>Influencing factors and mechanism of Cr(VI) reduction by facultative anaerobic Exiguobacterium sp. PY14.</title>
        <authorList>
            <person name="Zou L."/>
        </authorList>
    </citation>
    <scope>NUCLEOTIDE SEQUENCE [LARGE SCALE GENOMIC DNA]</scope>
    <source>
        <strain evidence="4 5">PY14</strain>
    </source>
</reference>
<dbReference type="Gene3D" id="2.40.260.10">
    <property type="entry name" value="Sortase"/>
    <property type="match status" value="1"/>
</dbReference>
<protein>
    <submittedName>
        <fullName evidence="4">Class A sortase</fullName>
    </submittedName>
</protein>
<dbReference type="EMBL" id="JASWER010000029">
    <property type="protein sequence ID" value="MDL5378393.1"/>
    <property type="molecule type" value="Genomic_DNA"/>
</dbReference>
<evidence type="ECO:0000313" key="4">
    <source>
        <dbReference type="EMBL" id="MDL5378393.1"/>
    </source>
</evidence>
<proteinExistence type="predicted"/>
<evidence type="ECO:0000256" key="3">
    <source>
        <dbReference type="ARBA" id="ARBA00022807"/>
    </source>
</evidence>
<evidence type="ECO:0000256" key="1">
    <source>
        <dbReference type="ARBA" id="ARBA00022670"/>
    </source>
</evidence>
<dbReference type="NCBIfam" id="TIGR01076">
    <property type="entry name" value="sortase_fam"/>
    <property type="match status" value="1"/>
</dbReference>